<organism evidence="3 4">
    <name type="scientific">Aspergillus parasiticus (strain ATCC 56775 / NRRL 5862 / SRRC 143 / SU-1)</name>
    <dbReference type="NCBI Taxonomy" id="1403190"/>
    <lineage>
        <taxon>Eukaryota</taxon>
        <taxon>Fungi</taxon>
        <taxon>Dikarya</taxon>
        <taxon>Ascomycota</taxon>
        <taxon>Pezizomycotina</taxon>
        <taxon>Eurotiomycetes</taxon>
        <taxon>Eurotiomycetidae</taxon>
        <taxon>Eurotiales</taxon>
        <taxon>Aspergillaceae</taxon>
        <taxon>Aspergillus</taxon>
        <taxon>Aspergillus subgen. Circumdati</taxon>
    </lineage>
</organism>
<dbReference type="OrthoDB" id="504708at2759"/>
<dbReference type="InterPro" id="IPR002509">
    <property type="entry name" value="NODB_dom"/>
</dbReference>
<sequence length="670" mass="74965">MDYRRQFVDRSINVDTWYTWPISIPVNSFEPAIELCGVCTSLVPHTVNQRPPYRDSCRLNGMSGQSLASPTFLALEGLHVFITGAAGGIGKQAVREFLDQGCNVTALDIQVLEGSDIQGEAYSRLHILKGDVTDEESVRTNIAQASKRFGPINILIANAAITDESKDYPIWELPVETWDQTYRVNVRGTFLTIKHFLRAARVSQQTLGKELENLAIVLTGSETGKFGQEGHAEYASGKAGLQYGLVRSVKNEIVRLNSKARINAVAPGWVDTPLIEGRLDDPKEMWAEAEATVPLKKIARPEDVARTMVFLASHRAAGHISGQCLSVDGGMEGRLIWKENKAGKETEDQITHSESSIVQSIPRAVSKPKQNKIRIAVSIDLDAVSGWLGTGQHPDNILADYSSGFFAAKVGVPRLLRMLKKLNLADRCTWFIPGHSAESFPKEVQQVVESGCEIGLHGYAHEGAYQLTVEQERDVLTRCIDIATKLTGKKPVGYRAPLYQLRESTLDLLEEYGFEYDASITDHDCHPFFAPKRPPLQPINFSLPASTWMHPIPPTTEDRRPLVCVPCNWYMEDMTPMQYLPHTHNSHGYTDVRVVENLWRDRFLWIRENEDEPIFPVLMHPDTSGMAHVIGMLERLLTWLKGWGDEVEFCQTGEIARWFRDKELGSSGSS</sequence>
<keyword evidence="1" id="KW-0521">NADP</keyword>
<comment type="caution">
    <text evidence="3">The sequence shown here is derived from an EMBL/GenBank/DDBJ whole genome shotgun (WGS) entry which is preliminary data.</text>
</comment>
<dbReference type="InterPro" id="IPR037950">
    <property type="entry name" value="PgdA-like"/>
</dbReference>
<dbReference type="InterPro" id="IPR036291">
    <property type="entry name" value="NAD(P)-bd_dom_sf"/>
</dbReference>
<evidence type="ECO:0000313" key="4">
    <source>
        <dbReference type="Proteomes" id="UP000033540"/>
    </source>
</evidence>
<dbReference type="Pfam" id="PF13561">
    <property type="entry name" value="adh_short_C2"/>
    <property type="match status" value="1"/>
</dbReference>
<protein>
    <submittedName>
        <fullName evidence="3">Catalytic domain of peptidoglycan deacetylase HpPgdA</fullName>
    </submittedName>
</protein>
<dbReference type="PROSITE" id="PS51677">
    <property type="entry name" value="NODB"/>
    <property type="match status" value="1"/>
</dbReference>
<name>A0A0F0I6P9_ASPPU</name>
<gene>
    <name evidence="3" type="ORF">P875_00034297</name>
</gene>
<feature type="domain" description="NodB homology" evidence="2">
    <location>
        <begin position="395"/>
        <end position="650"/>
    </location>
</feature>
<dbReference type="FunFam" id="3.40.50.720:FF:000084">
    <property type="entry name" value="Short-chain dehydrogenase reductase"/>
    <property type="match status" value="1"/>
</dbReference>
<dbReference type="GO" id="GO:0016491">
    <property type="term" value="F:oxidoreductase activity"/>
    <property type="evidence" value="ECO:0007669"/>
    <property type="project" value="UniProtKB-ARBA"/>
</dbReference>
<dbReference type="PANTHER" id="PTHR47561">
    <property type="entry name" value="POLYSACCHARIDE DEACETYLASE FAMILY PROTEIN (AFU_ORTHOLOGUE AFUA_6G05030)"/>
    <property type="match status" value="1"/>
</dbReference>
<dbReference type="AlphaFoldDB" id="A0A0F0I6P9"/>
<dbReference type="SUPFAM" id="SSF51735">
    <property type="entry name" value="NAD(P)-binding Rossmann-fold domains"/>
    <property type="match status" value="1"/>
</dbReference>
<dbReference type="Gene3D" id="3.40.50.720">
    <property type="entry name" value="NAD(P)-binding Rossmann-like Domain"/>
    <property type="match status" value="1"/>
</dbReference>
<dbReference type="PRINTS" id="PR00081">
    <property type="entry name" value="GDHRDH"/>
</dbReference>
<reference evidence="3 4" key="1">
    <citation type="submission" date="2015-02" db="EMBL/GenBank/DDBJ databases">
        <title>Draft genome sequence of Aspergillus parasiticus SU-1.</title>
        <authorList>
            <person name="Yu J."/>
            <person name="Fedorova N."/>
            <person name="Yin Y."/>
            <person name="Losada L."/>
            <person name="Zafar N."/>
            <person name="Taujale R."/>
            <person name="Ehrlich K.C."/>
            <person name="Bhatnagar D."/>
            <person name="Cleveland T.E."/>
            <person name="Bennett J.W."/>
            <person name="Nierman W.C."/>
        </authorList>
    </citation>
    <scope>NUCLEOTIDE SEQUENCE [LARGE SCALE GENOMIC DNA]</scope>
    <source>
        <strain evidence="4">ATCC 56775 / NRRL 5862 / SRRC 143 / SU-1</strain>
    </source>
</reference>
<proteinExistence type="predicted"/>
<dbReference type="PANTHER" id="PTHR47561:SF2">
    <property type="entry name" value="HYPOTHETICAL POLYSACCHARIDE DEACETYLASE (EUROFUNG)"/>
    <property type="match status" value="1"/>
</dbReference>
<dbReference type="Proteomes" id="UP000033540">
    <property type="component" value="Unassembled WGS sequence"/>
</dbReference>
<evidence type="ECO:0000313" key="3">
    <source>
        <dbReference type="EMBL" id="KJK62856.1"/>
    </source>
</evidence>
<dbReference type="CDD" id="cd05233">
    <property type="entry name" value="SDR_c"/>
    <property type="match status" value="1"/>
</dbReference>
<dbReference type="InterPro" id="IPR002347">
    <property type="entry name" value="SDR_fam"/>
</dbReference>
<dbReference type="CDD" id="cd10938">
    <property type="entry name" value="CE4_HpPgdA_like"/>
    <property type="match status" value="1"/>
</dbReference>
<accession>A0A0F0I6P9</accession>
<dbReference type="EMBL" id="JZEE01000593">
    <property type="protein sequence ID" value="KJK62856.1"/>
    <property type="molecule type" value="Genomic_DNA"/>
</dbReference>
<evidence type="ECO:0000259" key="2">
    <source>
        <dbReference type="PROSITE" id="PS51677"/>
    </source>
</evidence>
<dbReference type="GO" id="GO:0005975">
    <property type="term" value="P:carbohydrate metabolic process"/>
    <property type="evidence" value="ECO:0007669"/>
    <property type="project" value="InterPro"/>
</dbReference>
<dbReference type="Gene3D" id="3.20.20.370">
    <property type="entry name" value="Glycoside hydrolase/deacetylase"/>
    <property type="match status" value="1"/>
</dbReference>
<dbReference type="SUPFAM" id="SSF88713">
    <property type="entry name" value="Glycoside hydrolase/deacetylase"/>
    <property type="match status" value="1"/>
</dbReference>
<dbReference type="InterPro" id="IPR011330">
    <property type="entry name" value="Glyco_hydro/deAcase_b/a-brl"/>
</dbReference>
<evidence type="ECO:0000256" key="1">
    <source>
        <dbReference type="ARBA" id="ARBA00022857"/>
    </source>
</evidence>
<dbReference type="STRING" id="1403190.A0A0F0I6P9"/>
<dbReference type="GO" id="GO:0016810">
    <property type="term" value="F:hydrolase activity, acting on carbon-nitrogen (but not peptide) bonds"/>
    <property type="evidence" value="ECO:0007669"/>
    <property type="project" value="InterPro"/>
</dbReference>
<dbReference type="Pfam" id="PF01522">
    <property type="entry name" value="Polysacc_deac_1"/>
    <property type="match status" value="1"/>
</dbReference>